<dbReference type="RefSeq" id="WP_121940631.1">
    <property type="nucleotide sequence ID" value="NZ_CP137846.1"/>
</dbReference>
<organism evidence="7 8">
    <name type="scientific">Metamycoplasma subdolum</name>
    <dbReference type="NCBI Taxonomy" id="92407"/>
    <lineage>
        <taxon>Bacteria</taxon>
        <taxon>Bacillati</taxon>
        <taxon>Mycoplasmatota</taxon>
        <taxon>Mycoplasmoidales</taxon>
        <taxon>Metamycoplasmataceae</taxon>
        <taxon>Metamycoplasma</taxon>
    </lineage>
</organism>
<comment type="subcellular location">
    <subcellularLocation>
        <location evidence="3">Cytoplasm</location>
    </subcellularLocation>
</comment>
<comment type="caution">
    <text evidence="7">The sequence shown here is derived from an EMBL/GenBank/DDBJ whole genome shotgun (WGS) entry which is preliminary data.</text>
</comment>
<evidence type="ECO:0000313" key="8">
    <source>
        <dbReference type="Proteomes" id="UP000267246"/>
    </source>
</evidence>
<comment type="subunit">
    <text evidence="3">Homodimer.</text>
</comment>
<keyword evidence="6" id="KW-0175">Coiled coil</keyword>
<dbReference type="GO" id="GO:0006457">
    <property type="term" value="P:protein folding"/>
    <property type="evidence" value="ECO:0007669"/>
    <property type="project" value="InterPro"/>
</dbReference>
<dbReference type="GO" id="GO:0000774">
    <property type="term" value="F:adenyl-nucleotide exchange factor activity"/>
    <property type="evidence" value="ECO:0007669"/>
    <property type="project" value="InterPro"/>
</dbReference>
<evidence type="ECO:0000256" key="3">
    <source>
        <dbReference type="HAMAP-Rule" id="MF_01151"/>
    </source>
</evidence>
<evidence type="ECO:0000256" key="5">
    <source>
        <dbReference type="RuleBase" id="RU004478"/>
    </source>
</evidence>
<evidence type="ECO:0000256" key="1">
    <source>
        <dbReference type="ARBA" id="ARBA00009054"/>
    </source>
</evidence>
<dbReference type="GO" id="GO:0051082">
    <property type="term" value="F:unfolded protein binding"/>
    <property type="evidence" value="ECO:0007669"/>
    <property type="project" value="TreeGrafter"/>
</dbReference>
<dbReference type="HAMAP" id="MF_01151">
    <property type="entry name" value="GrpE"/>
    <property type="match status" value="1"/>
</dbReference>
<evidence type="ECO:0000256" key="6">
    <source>
        <dbReference type="SAM" id="Coils"/>
    </source>
</evidence>
<dbReference type="GO" id="GO:0005737">
    <property type="term" value="C:cytoplasm"/>
    <property type="evidence" value="ECO:0007669"/>
    <property type="project" value="UniProtKB-SubCell"/>
</dbReference>
<dbReference type="GO" id="GO:0042803">
    <property type="term" value="F:protein homodimerization activity"/>
    <property type="evidence" value="ECO:0007669"/>
    <property type="project" value="InterPro"/>
</dbReference>
<evidence type="ECO:0000256" key="4">
    <source>
        <dbReference type="RuleBase" id="RU000639"/>
    </source>
</evidence>
<gene>
    <name evidence="3" type="primary">grpE</name>
    <name evidence="7" type="ORF">JN00_0142</name>
</gene>
<dbReference type="InterPro" id="IPR000740">
    <property type="entry name" value="GrpE"/>
</dbReference>
<dbReference type="EMBL" id="REFI01000005">
    <property type="protein sequence ID" value="RMA79091.1"/>
    <property type="molecule type" value="Genomic_DNA"/>
</dbReference>
<dbReference type="PROSITE" id="PS01071">
    <property type="entry name" value="GRPE"/>
    <property type="match status" value="1"/>
</dbReference>
<dbReference type="Proteomes" id="UP000267246">
    <property type="component" value="Unassembled WGS sequence"/>
</dbReference>
<keyword evidence="3" id="KW-0963">Cytoplasm</keyword>
<dbReference type="GO" id="GO:0051087">
    <property type="term" value="F:protein-folding chaperone binding"/>
    <property type="evidence" value="ECO:0007669"/>
    <property type="project" value="InterPro"/>
</dbReference>
<keyword evidence="3 4" id="KW-0346">Stress response</keyword>
<protein>
    <recommendedName>
        <fullName evidence="3 4">Protein GrpE</fullName>
    </recommendedName>
    <alternativeName>
        <fullName evidence="3">HSP-70 cofactor</fullName>
    </alternativeName>
</protein>
<keyword evidence="8" id="KW-1185">Reference proteome</keyword>
<dbReference type="Gene3D" id="2.30.22.10">
    <property type="entry name" value="Head domain of nucleotide exchange factor GrpE"/>
    <property type="match status" value="1"/>
</dbReference>
<dbReference type="InterPro" id="IPR009012">
    <property type="entry name" value="GrpE_head"/>
</dbReference>
<dbReference type="AlphaFoldDB" id="A0A3M0A1M8"/>
<evidence type="ECO:0000256" key="2">
    <source>
        <dbReference type="ARBA" id="ARBA00023186"/>
    </source>
</evidence>
<comment type="similarity">
    <text evidence="1 3 5">Belongs to the GrpE family.</text>
</comment>
<reference evidence="7 8" key="1">
    <citation type="submission" date="2018-10" db="EMBL/GenBank/DDBJ databases">
        <title>Genomic Encyclopedia of Archaeal and Bacterial Type Strains, Phase II (KMG-II): from individual species to whole genera.</title>
        <authorList>
            <person name="Goeker M."/>
        </authorList>
    </citation>
    <scope>NUCLEOTIDE SEQUENCE [LARGE SCALE GENOMIC DNA]</scope>
    <source>
        <strain evidence="7 8">ATCC 29870</strain>
    </source>
</reference>
<dbReference type="SUPFAM" id="SSF51064">
    <property type="entry name" value="Head domain of nucleotide exchange factor GrpE"/>
    <property type="match status" value="1"/>
</dbReference>
<keyword evidence="2 3" id="KW-0143">Chaperone</keyword>
<dbReference type="Gene3D" id="3.90.20.20">
    <property type="match status" value="1"/>
</dbReference>
<dbReference type="Pfam" id="PF01025">
    <property type="entry name" value="GrpE"/>
    <property type="match status" value="1"/>
</dbReference>
<dbReference type="PANTHER" id="PTHR21237">
    <property type="entry name" value="GRPE PROTEIN"/>
    <property type="match status" value="1"/>
</dbReference>
<dbReference type="SUPFAM" id="SSF58014">
    <property type="entry name" value="Coiled-coil domain of nucleotide exchange factor GrpE"/>
    <property type="match status" value="1"/>
</dbReference>
<feature type="coiled-coil region" evidence="6">
    <location>
        <begin position="80"/>
        <end position="150"/>
    </location>
</feature>
<accession>A0A3M0A1M8</accession>
<sequence>MKIEKFDIVTLSYSTLKSKKVEEEKNKVEILINENYEDKELIHFLLSLEKIELNKDLTFEVNKKKNVLKIISVEKPNKKLKDLLTISQSLEEENQKLEEKISSLISKNLVLELENKKLVHEFKEKIKEFEVKAQQKLNDLKEKNNKHFEEQKSDAKKYALQSFLEDLIVPLSKVDQAFDYLKKSNDSVIKNYLTGFIMLYQQIEDVLLEHGVVKIIPEVGSTFNPEEQHAFELREEKGKTKDKILEVKMIGYKLNGRVLKPASVVVSK</sequence>
<dbReference type="PANTHER" id="PTHR21237:SF23">
    <property type="entry name" value="GRPE PROTEIN HOMOLOG, MITOCHONDRIAL"/>
    <property type="match status" value="1"/>
</dbReference>
<name>A0A3M0A1M8_9BACT</name>
<dbReference type="PRINTS" id="PR00773">
    <property type="entry name" value="GRPEPROTEIN"/>
</dbReference>
<dbReference type="OrthoDB" id="9812586at2"/>
<evidence type="ECO:0000313" key="7">
    <source>
        <dbReference type="EMBL" id="RMA79091.1"/>
    </source>
</evidence>
<proteinExistence type="inferred from homology"/>
<comment type="function">
    <text evidence="3 4">Participates actively in the response to hyperosmotic and heat shock by preventing the aggregation of stress-denatured proteins, in association with DnaK and GrpE. It is the nucleotide exchange factor for DnaK and may function as a thermosensor. Unfolded proteins bind initially to DnaJ; upon interaction with the DnaJ-bound protein, DnaK hydrolyzes its bound ATP, resulting in the formation of a stable complex. GrpE releases ADP from DnaK; ATP binding to DnaK triggers the release of the substrate protein, thus completing the reaction cycle. Several rounds of ATP-dependent interactions between DnaJ, DnaK and GrpE are required for fully efficient folding.</text>
</comment>
<dbReference type="InterPro" id="IPR013805">
    <property type="entry name" value="GrpE_CC"/>
</dbReference>